<feature type="chain" id="PRO_5002166855" evidence="1">
    <location>
        <begin position="24"/>
        <end position="149"/>
    </location>
</feature>
<evidence type="ECO:0000313" key="2">
    <source>
        <dbReference type="EMBL" id="KIO29642.1"/>
    </source>
</evidence>
<evidence type="ECO:0000256" key="1">
    <source>
        <dbReference type="SAM" id="SignalP"/>
    </source>
</evidence>
<reference evidence="2 3" key="1">
    <citation type="submission" date="2014-04" db="EMBL/GenBank/DDBJ databases">
        <authorList>
            <consortium name="DOE Joint Genome Institute"/>
            <person name="Kuo A."/>
            <person name="Girlanda M."/>
            <person name="Perotto S."/>
            <person name="Kohler A."/>
            <person name="Nagy L.G."/>
            <person name="Floudas D."/>
            <person name="Copeland A."/>
            <person name="Barry K.W."/>
            <person name="Cichocki N."/>
            <person name="Veneault-Fourrey C."/>
            <person name="LaButti K."/>
            <person name="Lindquist E.A."/>
            <person name="Lipzen A."/>
            <person name="Lundell T."/>
            <person name="Morin E."/>
            <person name="Murat C."/>
            <person name="Sun H."/>
            <person name="Tunlid A."/>
            <person name="Henrissat B."/>
            <person name="Grigoriev I.V."/>
            <person name="Hibbett D.S."/>
            <person name="Martin F."/>
            <person name="Nordberg H.P."/>
            <person name="Cantor M.N."/>
            <person name="Hua S.X."/>
        </authorList>
    </citation>
    <scope>NUCLEOTIDE SEQUENCE [LARGE SCALE GENOMIC DNA]</scope>
    <source>
        <strain evidence="2 3">MUT 4182</strain>
    </source>
</reference>
<dbReference type="Proteomes" id="UP000054248">
    <property type="component" value="Unassembled WGS sequence"/>
</dbReference>
<sequence>MRRFSQPLLVALLLVVLVAPASIVVHKKRSSHRVISDLTNAERFARGLPPATPRQLHSPNCVKGRQVSQGVLNATLELKLAISSRPANSLGYLSYNEDEEMWVIGGNAVWLSSSASTPFRIWARTSGGTNIYFHLNCPNGDDNNSVYAA</sequence>
<name>A0A0C3M7H4_9AGAM</name>
<protein>
    <submittedName>
        <fullName evidence="2">Uncharacterized protein</fullName>
    </submittedName>
</protein>
<keyword evidence="1" id="KW-0732">Signal</keyword>
<organism evidence="2 3">
    <name type="scientific">Tulasnella calospora MUT 4182</name>
    <dbReference type="NCBI Taxonomy" id="1051891"/>
    <lineage>
        <taxon>Eukaryota</taxon>
        <taxon>Fungi</taxon>
        <taxon>Dikarya</taxon>
        <taxon>Basidiomycota</taxon>
        <taxon>Agaricomycotina</taxon>
        <taxon>Agaricomycetes</taxon>
        <taxon>Cantharellales</taxon>
        <taxon>Tulasnellaceae</taxon>
        <taxon>Tulasnella</taxon>
    </lineage>
</organism>
<feature type="signal peptide" evidence="1">
    <location>
        <begin position="1"/>
        <end position="23"/>
    </location>
</feature>
<dbReference type="EMBL" id="KN822980">
    <property type="protein sequence ID" value="KIO29642.1"/>
    <property type="molecule type" value="Genomic_DNA"/>
</dbReference>
<dbReference type="OrthoDB" id="3167181at2759"/>
<dbReference type="HOGENOM" id="CLU_1751048_0_0_1"/>
<dbReference type="AlphaFoldDB" id="A0A0C3M7H4"/>
<reference evidence="3" key="2">
    <citation type="submission" date="2015-01" db="EMBL/GenBank/DDBJ databases">
        <title>Evolutionary Origins and Diversification of the Mycorrhizal Mutualists.</title>
        <authorList>
            <consortium name="DOE Joint Genome Institute"/>
            <consortium name="Mycorrhizal Genomics Consortium"/>
            <person name="Kohler A."/>
            <person name="Kuo A."/>
            <person name="Nagy L.G."/>
            <person name="Floudas D."/>
            <person name="Copeland A."/>
            <person name="Barry K.W."/>
            <person name="Cichocki N."/>
            <person name="Veneault-Fourrey C."/>
            <person name="LaButti K."/>
            <person name="Lindquist E.A."/>
            <person name="Lipzen A."/>
            <person name="Lundell T."/>
            <person name="Morin E."/>
            <person name="Murat C."/>
            <person name="Riley R."/>
            <person name="Ohm R."/>
            <person name="Sun H."/>
            <person name="Tunlid A."/>
            <person name="Henrissat B."/>
            <person name="Grigoriev I.V."/>
            <person name="Hibbett D.S."/>
            <person name="Martin F."/>
        </authorList>
    </citation>
    <scope>NUCLEOTIDE SEQUENCE [LARGE SCALE GENOMIC DNA]</scope>
    <source>
        <strain evidence="3">MUT 4182</strain>
    </source>
</reference>
<keyword evidence="3" id="KW-1185">Reference proteome</keyword>
<gene>
    <name evidence="2" type="ORF">M407DRAFT_6069</name>
</gene>
<proteinExistence type="predicted"/>
<accession>A0A0C3M7H4</accession>
<evidence type="ECO:0000313" key="3">
    <source>
        <dbReference type="Proteomes" id="UP000054248"/>
    </source>
</evidence>